<sequence>MIISDDVGLIDLTTELLGDDFNLQTPSILRIFTRENIVFSGENFIKDIARRLECEVLKLGKNGQNFSQNSEICLLKGSFLNIHKAWKVSQILLEYSVKISTYTNQMAQKSKP</sequence>
<evidence type="ECO:0000313" key="3">
    <source>
        <dbReference type="Proteomes" id="UP001173801"/>
    </source>
</evidence>
<proteinExistence type="predicted"/>
<organism evidence="2 3">
    <name type="scientific">Campylobacter gastrosuis</name>
    <dbReference type="NCBI Taxonomy" id="2974576"/>
    <lineage>
        <taxon>Bacteria</taxon>
        <taxon>Pseudomonadati</taxon>
        <taxon>Campylobacterota</taxon>
        <taxon>Epsilonproteobacteria</taxon>
        <taxon>Campylobacterales</taxon>
        <taxon>Campylobacteraceae</taxon>
        <taxon>Campylobacter</taxon>
    </lineage>
</organism>
<evidence type="ECO:0000313" key="2">
    <source>
        <dbReference type="EMBL" id="MDL0088192.1"/>
    </source>
</evidence>
<dbReference type="SUPFAM" id="SSF54675">
    <property type="entry name" value="Nicotinate/Quinolinate PRTase N-terminal domain-like"/>
    <property type="match status" value="1"/>
</dbReference>
<reference evidence="2" key="2">
    <citation type="journal article" date="2023" name="Microorganisms">
        <title>Isolation and Genomic Characteristics of Cat-Borne Campylobacter felis sp. nov. and Sheep-Borne Campylobacter ovis sp. nov.</title>
        <authorList>
            <person name="Wang H."/>
            <person name="Li Y."/>
            <person name="Gu Y."/>
            <person name="Zhou G."/>
            <person name="Chen X."/>
            <person name="Zhang X."/>
            <person name="Shao Z."/>
            <person name="Zhang J."/>
            <person name="Zhang M."/>
        </authorList>
    </citation>
    <scope>NUCLEOTIDE SEQUENCE</scope>
    <source>
        <strain evidence="2">PS10</strain>
    </source>
</reference>
<comment type="caution">
    <text evidence="2">The sequence shown here is derived from an EMBL/GenBank/DDBJ whole genome shotgun (WGS) entry which is preliminary data.</text>
</comment>
<name>A0ABT7HMP4_9BACT</name>
<dbReference type="InterPro" id="IPR037128">
    <property type="entry name" value="Quinolinate_PRibosylTase_N_sf"/>
</dbReference>
<keyword evidence="3" id="KW-1185">Reference proteome</keyword>
<feature type="domain" description="Quinolinate phosphoribosyl transferase N-terminal" evidence="1">
    <location>
        <begin position="11"/>
        <end position="96"/>
    </location>
</feature>
<evidence type="ECO:0000259" key="1">
    <source>
        <dbReference type="Pfam" id="PF02749"/>
    </source>
</evidence>
<dbReference type="InterPro" id="IPR022412">
    <property type="entry name" value="Quinolinate_PRibosylTrfase_N"/>
</dbReference>
<dbReference type="Gene3D" id="3.90.1170.20">
    <property type="entry name" value="Quinolinate phosphoribosyl transferase, N-terminal domain"/>
    <property type="match status" value="1"/>
</dbReference>
<dbReference type="Pfam" id="PF02749">
    <property type="entry name" value="QRPTase_N"/>
    <property type="match status" value="1"/>
</dbReference>
<reference evidence="2" key="1">
    <citation type="submission" date="2022-08" db="EMBL/GenBank/DDBJ databases">
        <authorList>
            <person name="Wang H."/>
        </authorList>
    </citation>
    <scope>NUCLEOTIDE SEQUENCE</scope>
    <source>
        <strain evidence="2">PS10</strain>
    </source>
</reference>
<dbReference type="Proteomes" id="UP001173801">
    <property type="component" value="Unassembled WGS sequence"/>
</dbReference>
<gene>
    <name evidence="2" type="ORF">NYG85_02220</name>
</gene>
<dbReference type="EMBL" id="JANURM010000002">
    <property type="protein sequence ID" value="MDL0088192.1"/>
    <property type="molecule type" value="Genomic_DNA"/>
</dbReference>
<accession>A0ABT7HMP4</accession>
<dbReference type="RefSeq" id="WP_284936848.1">
    <property type="nucleotide sequence ID" value="NZ_JANURM010000002.1"/>
</dbReference>
<protein>
    <recommendedName>
        <fullName evidence="1">Quinolinate phosphoribosyl transferase N-terminal domain-containing protein</fullName>
    </recommendedName>
</protein>